<dbReference type="Proteomes" id="UP000613740">
    <property type="component" value="Unassembled WGS sequence"/>
</dbReference>
<dbReference type="PANTHER" id="PTHR23547">
    <property type="entry name" value="MAJOR FACILITATOR SUPERFAMILY DOMAIN, GENERAL SUBSTRATE TRANSPORTER"/>
    <property type="match status" value="1"/>
</dbReference>
<proteinExistence type="predicted"/>
<gene>
    <name evidence="3" type="ORF">HYH02_012406</name>
</gene>
<name>A0A835SWB2_9CHLO</name>
<feature type="transmembrane region" description="Helical" evidence="2">
    <location>
        <begin position="535"/>
        <end position="559"/>
    </location>
</feature>
<keyword evidence="2" id="KW-1133">Transmembrane helix</keyword>
<sequence>MSHISQFLAVEEPSGERRVVCCGARAPANTSDGLRCRWGDSGVEVPARAEAGGEVSCCVPPLEKLNADVEASKGVPMQVLHNDTVLHEDTVPLETVQLLRARKGARPTSDGFVTTPAGVVEPMVAGGSSAALAAAADADGVSEGKAAGGDGDAKAAGGEKSETRKEMLQRKYSALKPFVIISLSYLLFTTTDGAVRMIVLLHAYKAGFSAWQVAIMFTLYELAGVVTNLAAGMMGARWGIKWTLLSGLALQLAGIGMLYGWQDSWNTADNRWKGILFVTCAQLLCGIAKDLTKLGGKTVTKLVTPDEKQSSLFKLVSFITGMKNSLKGIGYFIGAAAVSFNYFFALSLLEVMILAAMPWAVLGLSTQLGRARKENLTLSKIFKQPYNINVLSVSRYFLFGSRDMWFEVPLPFFLRNTVYGLGWSRPLTGLFLAVWIIVYGQVQSWTPQLVLQPLRQSPANKYVAVLWNLLLVLTPLFMGLMLQTTDIFTGHHKGGMTAVMVGGLGAFCLLFAVNSSIHSYLIVRYAQGDKVAMNVGFYYCANAMGRLTGTLVSGALYSYAGDTVVQGFAACFWASVGFALLSALVEMFVADNSGGLLCGPCVTLVKPPPVEAAGGPSVEIELE</sequence>
<protein>
    <submittedName>
        <fullName evidence="3">Uncharacterized protein</fullName>
    </submittedName>
</protein>
<feature type="transmembrane region" description="Helical" evidence="2">
    <location>
        <begin position="178"/>
        <end position="204"/>
    </location>
</feature>
<feature type="transmembrane region" description="Helical" evidence="2">
    <location>
        <begin position="242"/>
        <end position="262"/>
    </location>
</feature>
<accession>A0A835SWB2</accession>
<dbReference type="InterPro" id="IPR047769">
    <property type="entry name" value="MFS_ArsJ"/>
</dbReference>
<feature type="transmembrane region" description="Helical" evidence="2">
    <location>
        <begin position="565"/>
        <end position="585"/>
    </location>
</feature>
<keyword evidence="4" id="KW-1185">Reference proteome</keyword>
<organism evidence="3 4">
    <name type="scientific">Chlamydomonas schloesseri</name>
    <dbReference type="NCBI Taxonomy" id="2026947"/>
    <lineage>
        <taxon>Eukaryota</taxon>
        <taxon>Viridiplantae</taxon>
        <taxon>Chlorophyta</taxon>
        <taxon>core chlorophytes</taxon>
        <taxon>Chlorophyceae</taxon>
        <taxon>CS clade</taxon>
        <taxon>Chlamydomonadales</taxon>
        <taxon>Chlamydomonadaceae</taxon>
        <taxon>Chlamydomonas</taxon>
    </lineage>
</organism>
<dbReference type="Gene3D" id="1.20.1250.20">
    <property type="entry name" value="MFS general substrate transporter like domains"/>
    <property type="match status" value="1"/>
</dbReference>
<evidence type="ECO:0000256" key="1">
    <source>
        <dbReference type="SAM" id="MobiDB-lite"/>
    </source>
</evidence>
<feature type="transmembrane region" description="Helical" evidence="2">
    <location>
        <begin position="340"/>
        <end position="364"/>
    </location>
</feature>
<evidence type="ECO:0000313" key="4">
    <source>
        <dbReference type="Proteomes" id="UP000613740"/>
    </source>
</evidence>
<keyword evidence="2" id="KW-0472">Membrane</keyword>
<dbReference type="EMBL" id="JAEHOD010000058">
    <property type="protein sequence ID" value="KAG2434394.1"/>
    <property type="molecule type" value="Genomic_DNA"/>
</dbReference>
<dbReference type="OrthoDB" id="196955at2759"/>
<feature type="transmembrane region" description="Helical" evidence="2">
    <location>
        <begin position="210"/>
        <end position="230"/>
    </location>
</feature>
<dbReference type="SUPFAM" id="SSF103473">
    <property type="entry name" value="MFS general substrate transporter"/>
    <property type="match status" value="1"/>
</dbReference>
<keyword evidence="2" id="KW-0812">Transmembrane</keyword>
<dbReference type="AlphaFoldDB" id="A0A835SWB2"/>
<evidence type="ECO:0000313" key="3">
    <source>
        <dbReference type="EMBL" id="KAG2434394.1"/>
    </source>
</evidence>
<feature type="transmembrane region" description="Helical" evidence="2">
    <location>
        <begin position="502"/>
        <end position="523"/>
    </location>
</feature>
<feature type="transmembrane region" description="Helical" evidence="2">
    <location>
        <begin position="462"/>
        <end position="482"/>
    </location>
</feature>
<dbReference type="PANTHER" id="PTHR23547:SF1">
    <property type="entry name" value="MAJOR FACILITATOR SUPERFAMILY MFS_1"/>
    <property type="match status" value="1"/>
</dbReference>
<dbReference type="InterPro" id="IPR036259">
    <property type="entry name" value="MFS_trans_sf"/>
</dbReference>
<reference evidence="3" key="1">
    <citation type="journal article" date="2020" name="bioRxiv">
        <title>Comparative genomics of Chlamydomonas.</title>
        <authorList>
            <person name="Craig R.J."/>
            <person name="Hasan A.R."/>
            <person name="Ness R.W."/>
            <person name="Keightley P.D."/>
        </authorList>
    </citation>
    <scope>NUCLEOTIDE SEQUENCE</scope>
    <source>
        <strain evidence="3">CCAP 11/173</strain>
    </source>
</reference>
<evidence type="ECO:0000256" key="2">
    <source>
        <dbReference type="SAM" id="Phobius"/>
    </source>
</evidence>
<comment type="caution">
    <text evidence="3">The sequence shown here is derived from an EMBL/GenBank/DDBJ whole genome shotgun (WGS) entry which is preliminary data.</text>
</comment>
<feature type="region of interest" description="Disordered" evidence="1">
    <location>
        <begin position="143"/>
        <end position="162"/>
    </location>
</feature>
<feature type="compositionally biased region" description="Basic and acidic residues" evidence="1">
    <location>
        <begin position="151"/>
        <end position="162"/>
    </location>
</feature>